<evidence type="ECO:0000259" key="7">
    <source>
        <dbReference type="Pfam" id="PF01578"/>
    </source>
</evidence>
<dbReference type="EMBL" id="UAVS01000008">
    <property type="protein sequence ID" value="SQA94946.1"/>
    <property type="molecule type" value="Genomic_DNA"/>
</dbReference>
<evidence type="ECO:0000259" key="8">
    <source>
        <dbReference type="Pfam" id="PF05140"/>
    </source>
</evidence>
<feature type="transmembrane region" description="Helical" evidence="6">
    <location>
        <begin position="732"/>
        <end position="755"/>
    </location>
</feature>
<gene>
    <name evidence="9" type="ORF">NCTC11545_02149</name>
</gene>
<evidence type="ECO:0000313" key="10">
    <source>
        <dbReference type="Proteomes" id="UP000250169"/>
    </source>
</evidence>
<dbReference type="GO" id="GO:0020037">
    <property type="term" value="F:heme binding"/>
    <property type="evidence" value="ECO:0007669"/>
    <property type="project" value="InterPro"/>
</dbReference>
<evidence type="ECO:0000256" key="3">
    <source>
        <dbReference type="ARBA" id="ARBA00022748"/>
    </source>
</evidence>
<keyword evidence="2 6" id="KW-0812">Transmembrane</keyword>
<feature type="domain" description="ResB-like" evidence="8">
    <location>
        <begin position="220"/>
        <end position="296"/>
    </location>
</feature>
<evidence type="ECO:0000313" key="9">
    <source>
        <dbReference type="EMBL" id="SQA94946.1"/>
    </source>
</evidence>
<keyword evidence="4 6" id="KW-1133">Transmembrane helix</keyword>
<feature type="transmembrane region" description="Helical" evidence="6">
    <location>
        <begin position="12"/>
        <end position="33"/>
    </location>
</feature>
<feature type="transmembrane region" description="Helical" evidence="6">
    <location>
        <begin position="346"/>
        <end position="366"/>
    </location>
</feature>
<evidence type="ECO:0000256" key="4">
    <source>
        <dbReference type="ARBA" id="ARBA00022989"/>
    </source>
</evidence>
<dbReference type="PANTHER" id="PTHR30071">
    <property type="entry name" value="HEME EXPORTER PROTEIN C"/>
    <property type="match status" value="1"/>
</dbReference>
<organism evidence="9 10">
    <name type="scientific">Capnocytophaga ochracea</name>
    <dbReference type="NCBI Taxonomy" id="1018"/>
    <lineage>
        <taxon>Bacteria</taxon>
        <taxon>Pseudomonadati</taxon>
        <taxon>Bacteroidota</taxon>
        <taxon>Flavobacteriia</taxon>
        <taxon>Flavobacteriales</taxon>
        <taxon>Flavobacteriaceae</taxon>
        <taxon>Capnocytophaga</taxon>
    </lineage>
</organism>
<feature type="transmembrane region" description="Helical" evidence="6">
    <location>
        <begin position="77"/>
        <end position="100"/>
    </location>
</feature>
<sequence>MIVRRFISFLYSTKLMAILFIAFAIAMAVGTFVENDYDTDTARIWVYNTWWFEAIMGLFVLNFIGNISRYRLLKRENWAVLVLHLSWVFIIVGAGVTRYFGNEGMISLREGETTNTYLSDRTYITAMVDGNYQGAHLRKKKQKEVLFSPYTSNHYKWLSDFKGKPFSITYKSFKRIGKEMNVLVLEVVSGNQRKEVTVMGKRGVQHPPTTITLNGLQFHLSYGAREEKLPFSLTLNDFIAEKYPGTENSYASFKSKVTVSGGGKTFPYDIEMNHILNYQGYRLFQSSFHPDEQGTILSVNHDFWGTLITYIGYILLFGSLLAFMFVGKSRFRKLNQQLKDLQAKRIAIVLALCFGSLATAQTPMVVPNKAHAEKFGAMLIQDDGRFKPVNTFSSELLRKLSKHDTYKGLTSDQVLLSMLLSPQAWYESDIIYVKKANDSLHHFLGVPKGTKWVKPKDFFDANGQYKLAPLLKDIYNTNTPNQFQKDFKEVDQRIGLLNRALQGDIFKVFPVPNAPNYKWISHLDYVNDTLQITDPLYKQFVKNALPAYLILLQQATKTGDYSKADKVLNNIKLQQEFYSAEVLPSPAKVQTELWYNRINIFEQLFQAYLYLGTVLFIVLLWHIFIPKQIFRRLTQIGIALLWLCFILHTVGLAVRWYLSGHAPFSDAYESMIYVGWSAIGLGLFFSRRSPLTVAATAFVTAMILMIAHWNWMDPAIGTLKPVLNSYWLMLHVAVIVGSYGPFALGMLLGVINLLLMIVTTRKNAYKINLIQQELTIVNELALTVGLIMLTIGNFLGGMWANESWGRYWGWDPKETWALISIMVYALVIHLRLIPHWRGRWAFNFMSIVAFGSILMTYFGVNFYLTGMHSYATGDKIITPTFVYYAVGIVLLLGLVSYLRMKNASQVLPNSNTNS</sequence>
<proteinExistence type="predicted"/>
<feature type="transmembrane region" description="Helical" evidence="6">
    <location>
        <begin position="840"/>
        <end position="864"/>
    </location>
</feature>
<protein>
    <submittedName>
        <fullName evidence="9">Cytochrome c-type biogenesis protein CcsB</fullName>
    </submittedName>
</protein>
<feature type="transmembrane region" description="Helical" evidence="6">
    <location>
        <begin position="876"/>
        <end position="898"/>
    </location>
</feature>
<accession>A0A2X2SPA6</accession>
<reference evidence="9 10" key="1">
    <citation type="submission" date="2018-06" db="EMBL/GenBank/DDBJ databases">
        <authorList>
            <consortium name="Pathogen Informatics"/>
            <person name="Doyle S."/>
        </authorList>
    </citation>
    <scope>NUCLEOTIDE SEQUENCE [LARGE SCALE GENOMIC DNA]</scope>
    <source>
        <strain evidence="9 10">NCTC11545</strain>
    </source>
</reference>
<feature type="transmembrane region" description="Helical" evidence="6">
    <location>
        <begin position="636"/>
        <end position="658"/>
    </location>
</feature>
<feature type="transmembrane region" description="Helical" evidence="6">
    <location>
        <begin position="693"/>
        <end position="712"/>
    </location>
</feature>
<feature type="transmembrane region" description="Helical" evidence="6">
    <location>
        <begin position="776"/>
        <end position="795"/>
    </location>
</feature>
<feature type="transmembrane region" description="Helical" evidence="6">
    <location>
        <begin position="607"/>
        <end position="624"/>
    </location>
</feature>
<name>A0A2X2SPA6_CAPOC</name>
<evidence type="ECO:0000256" key="6">
    <source>
        <dbReference type="SAM" id="Phobius"/>
    </source>
</evidence>
<dbReference type="AlphaFoldDB" id="A0A2X2SPA6"/>
<feature type="transmembrane region" description="Helical" evidence="6">
    <location>
        <begin position="303"/>
        <end position="326"/>
    </location>
</feature>
<dbReference type="InterPro" id="IPR007816">
    <property type="entry name" value="ResB-like_domain"/>
</dbReference>
<evidence type="ECO:0000256" key="1">
    <source>
        <dbReference type="ARBA" id="ARBA00004141"/>
    </source>
</evidence>
<evidence type="ECO:0000256" key="5">
    <source>
        <dbReference type="ARBA" id="ARBA00023136"/>
    </source>
</evidence>
<feature type="transmembrane region" description="Helical" evidence="6">
    <location>
        <begin position="670"/>
        <end position="686"/>
    </location>
</feature>
<keyword evidence="5 6" id="KW-0472">Membrane</keyword>
<dbReference type="Pfam" id="PF05140">
    <property type="entry name" value="ResB"/>
    <property type="match status" value="1"/>
</dbReference>
<dbReference type="PANTHER" id="PTHR30071:SF1">
    <property type="entry name" value="CYTOCHROME B_B6 PROTEIN-RELATED"/>
    <property type="match status" value="1"/>
</dbReference>
<dbReference type="GO" id="GO:0017004">
    <property type="term" value="P:cytochrome complex assembly"/>
    <property type="evidence" value="ECO:0007669"/>
    <property type="project" value="UniProtKB-KW"/>
</dbReference>
<feature type="transmembrane region" description="Helical" evidence="6">
    <location>
        <begin position="815"/>
        <end position="833"/>
    </location>
</feature>
<dbReference type="Pfam" id="PF01578">
    <property type="entry name" value="Cytochrom_C_asm"/>
    <property type="match status" value="1"/>
</dbReference>
<dbReference type="RefSeq" id="WP_181463718.1">
    <property type="nucleotide sequence ID" value="NZ_UAVS01000008.1"/>
</dbReference>
<dbReference type="InterPro" id="IPR045062">
    <property type="entry name" value="Cyt_c_biogenesis_CcsA/CcmC"/>
</dbReference>
<dbReference type="GO" id="GO:0005886">
    <property type="term" value="C:plasma membrane"/>
    <property type="evidence" value="ECO:0007669"/>
    <property type="project" value="TreeGrafter"/>
</dbReference>
<dbReference type="InterPro" id="IPR002541">
    <property type="entry name" value="Cyt_c_assembly"/>
</dbReference>
<feature type="domain" description="Cytochrome c assembly protein" evidence="7">
    <location>
        <begin position="665"/>
        <end position="868"/>
    </location>
</feature>
<feature type="transmembrane region" description="Helical" evidence="6">
    <location>
        <begin position="45"/>
        <end position="65"/>
    </location>
</feature>
<dbReference type="Proteomes" id="UP000250169">
    <property type="component" value="Unassembled WGS sequence"/>
</dbReference>
<keyword evidence="3" id="KW-0201">Cytochrome c-type biogenesis</keyword>
<comment type="subcellular location">
    <subcellularLocation>
        <location evidence="1">Membrane</location>
        <topology evidence="1">Multi-pass membrane protein</topology>
    </subcellularLocation>
</comment>
<evidence type="ECO:0000256" key="2">
    <source>
        <dbReference type="ARBA" id="ARBA00022692"/>
    </source>
</evidence>